<evidence type="ECO:0000313" key="4">
    <source>
        <dbReference type="Proteomes" id="UP000320386"/>
    </source>
</evidence>
<evidence type="ECO:0000313" key="3">
    <source>
        <dbReference type="EMBL" id="QDU71888.1"/>
    </source>
</evidence>
<feature type="compositionally biased region" description="Gly residues" evidence="1">
    <location>
        <begin position="10"/>
        <end position="19"/>
    </location>
</feature>
<feature type="region of interest" description="Disordered" evidence="1">
    <location>
        <begin position="1"/>
        <end position="22"/>
    </location>
</feature>
<dbReference type="AlphaFoldDB" id="A0A518BY54"/>
<accession>A0A518BY54</accession>
<evidence type="ECO:0000259" key="2">
    <source>
        <dbReference type="PROSITE" id="PS50879"/>
    </source>
</evidence>
<dbReference type="PANTHER" id="PTHR46387">
    <property type="entry name" value="POLYNUCLEOTIDYL TRANSFERASE, RIBONUCLEASE H-LIKE SUPERFAMILY PROTEIN"/>
    <property type="match status" value="1"/>
</dbReference>
<keyword evidence="4" id="KW-1185">Reference proteome</keyword>
<sequence length="224" mass="24276">MRATLQTDGGSRGNPGPAGAGIVLTDPDSTPLAELGIYLGRCTNNVAEYRGLLRGLEVAAEMGITDLTIRIDSELIVKQIRREYRVKSPDLKPLYEQAIEKLETFASWDIDHVRRSGNQRADELANMAMDQRKDVTVHEAFARTDAPEPSGEPEPAAGYLDASGPECPCGQTAGDDHALTPLLDAGWCPHALMALFAACRGGSTSTTCTRCEARIKWNRDPLSH</sequence>
<proteinExistence type="predicted"/>
<evidence type="ECO:0000256" key="1">
    <source>
        <dbReference type="SAM" id="MobiDB-lite"/>
    </source>
</evidence>
<dbReference type="Pfam" id="PF13456">
    <property type="entry name" value="RVT_3"/>
    <property type="match status" value="1"/>
</dbReference>
<dbReference type="GO" id="GO:0004523">
    <property type="term" value="F:RNA-DNA hybrid ribonuclease activity"/>
    <property type="evidence" value="ECO:0007669"/>
    <property type="project" value="InterPro"/>
</dbReference>
<dbReference type="CDD" id="cd09279">
    <property type="entry name" value="RNase_HI_like"/>
    <property type="match status" value="1"/>
</dbReference>
<feature type="domain" description="RNase H type-1" evidence="2">
    <location>
        <begin position="1"/>
        <end position="130"/>
    </location>
</feature>
<dbReference type="PANTHER" id="PTHR46387:SF2">
    <property type="entry name" value="RIBONUCLEASE HI"/>
    <property type="match status" value="1"/>
</dbReference>
<dbReference type="InterPro" id="IPR012337">
    <property type="entry name" value="RNaseH-like_sf"/>
</dbReference>
<dbReference type="InterPro" id="IPR036397">
    <property type="entry name" value="RNaseH_sf"/>
</dbReference>
<dbReference type="SUPFAM" id="SSF53098">
    <property type="entry name" value="Ribonuclease H-like"/>
    <property type="match status" value="1"/>
</dbReference>
<dbReference type="KEGG" id="mcad:Pan265_17470"/>
<dbReference type="Proteomes" id="UP000320386">
    <property type="component" value="Chromosome"/>
</dbReference>
<name>A0A518BY54_9BACT</name>
<gene>
    <name evidence="3" type="primary">rnhA</name>
    <name evidence="3" type="ORF">Pan265_17470</name>
</gene>
<reference evidence="3 4" key="1">
    <citation type="submission" date="2019-02" db="EMBL/GenBank/DDBJ databases">
        <title>Deep-cultivation of Planctomycetes and their phenomic and genomic characterization uncovers novel biology.</title>
        <authorList>
            <person name="Wiegand S."/>
            <person name="Jogler M."/>
            <person name="Boedeker C."/>
            <person name="Pinto D."/>
            <person name="Vollmers J."/>
            <person name="Rivas-Marin E."/>
            <person name="Kohn T."/>
            <person name="Peeters S.H."/>
            <person name="Heuer A."/>
            <person name="Rast P."/>
            <person name="Oberbeckmann S."/>
            <person name="Bunk B."/>
            <person name="Jeske O."/>
            <person name="Meyerdierks A."/>
            <person name="Storesund J.E."/>
            <person name="Kallscheuer N."/>
            <person name="Luecker S."/>
            <person name="Lage O.M."/>
            <person name="Pohl T."/>
            <person name="Merkel B.J."/>
            <person name="Hornburger P."/>
            <person name="Mueller R.-W."/>
            <person name="Bruemmer F."/>
            <person name="Labrenz M."/>
            <person name="Spormann A.M."/>
            <person name="Op den Camp H."/>
            <person name="Overmann J."/>
            <person name="Amann R."/>
            <person name="Jetten M.S.M."/>
            <person name="Mascher T."/>
            <person name="Medema M.H."/>
            <person name="Devos D.P."/>
            <person name="Kaster A.-K."/>
            <person name="Ovreas L."/>
            <person name="Rohde M."/>
            <person name="Galperin M.Y."/>
            <person name="Jogler C."/>
        </authorList>
    </citation>
    <scope>NUCLEOTIDE SEQUENCE [LARGE SCALE GENOMIC DNA]</scope>
    <source>
        <strain evidence="3 4">Pan265</strain>
    </source>
</reference>
<dbReference type="PROSITE" id="PS50879">
    <property type="entry name" value="RNASE_H_1"/>
    <property type="match status" value="1"/>
</dbReference>
<dbReference type="RefSeq" id="WP_261341846.1">
    <property type="nucleotide sequence ID" value="NZ_CP036280.1"/>
</dbReference>
<organism evidence="3 4">
    <name type="scientific">Mucisphaera calidilacus</name>
    <dbReference type="NCBI Taxonomy" id="2527982"/>
    <lineage>
        <taxon>Bacteria</taxon>
        <taxon>Pseudomonadati</taxon>
        <taxon>Planctomycetota</taxon>
        <taxon>Phycisphaerae</taxon>
        <taxon>Phycisphaerales</taxon>
        <taxon>Phycisphaeraceae</taxon>
        <taxon>Mucisphaera</taxon>
    </lineage>
</organism>
<protein>
    <submittedName>
        <fullName evidence="3">14.7 kDa ribonuclease H-like protein</fullName>
    </submittedName>
</protein>
<dbReference type="GO" id="GO:0003676">
    <property type="term" value="F:nucleic acid binding"/>
    <property type="evidence" value="ECO:0007669"/>
    <property type="project" value="InterPro"/>
</dbReference>
<dbReference type="InterPro" id="IPR002156">
    <property type="entry name" value="RNaseH_domain"/>
</dbReference>
<dbReference type="Gene3D" id="3.30.420.10">
    <property type="entry name" value="Ribonuclease H-like superfamily/Ribonuclease H"/>
    <property type="match status" value="1"/>
</dbReference>
<dbReference type="EMBL" id="CP036280">
    <property type="protein sequence ID" value="QDU71888.1"/>
    <property type="molecule type" value="Genomic_DNA"/>
</dbReference>